<feature type="transmembrane region" description="Helical" evidence="12">
    <location>
        <begin position="423"/>
        <end position="443"/>
    </location>
</feature>
<evidence type="ECO:0000256" key="1">
    <source>
        <dbReference type="ARBA" id="ARBA00004236"/>
    </source>
</evidence>
<dbReference type="PANTHER" id="PTHR16631:SF17">
    <property type="entry name" value="GLUCAN ENDO-1,3-BETA-GLUCOSIDASE BTGC"/>
    <property type="match status" value="1"/>
</dbReference>
<dbReference type="InterPro" id="IPR050732">
    <property type="entry name" value="Beta-glucan_modifiers"/>
</dbReference>
<dbReference type="SUPFAM" id="SSF51445">
    <property type="entry name" value="(Trans)glycosidases"/>
    <property type="match status" value="1"/>
</dbReference>
<evidence type="ECO:0000313" key="13">
    <source>
        <dbReference type="EMBL" id="MFC5068773.1"/>
    </source>
</evidence>
<feature type="transmembrane region" description="Helical" evidence="12">
    <location>
        <begin position="346"/>
        <end position="369"/>
    </location>
</feature>
<gene>
    <name evidence="13" type="ORF">ACFPFW_12210</name>
</gene>
<proteinExistence type="predicted"/>
<evidence type="ECO:0000256" key="5">
    <source>
        <dbReference type="ARBA" id="ARBA00023180"/>
    </source>
</evidence>
<dbReference type="Gene3D" id="3.20.20.80">
    <property type="entry name" value="Glycosidases"/>
    <property type="match status" value="1"/>
</dbReference>
<comment type="function">
    <text evidence="9">Glucanases play a role in cell expansion during growth, in cell-cell fusion during mating, and in spore release during sporulation. This enzyme may be involved in beta-glucan degradation. Active on laminarin and lichenan.</text>
</comment>
<name>A0ABV9Z4M6_9HYPH</name>
<keyword evidence="4 12" id="KW-0472">Membrane</keyword>
<evidence type="ECO:0000256" key="3">
    <source>
        <dbReference type="ARBA" id="ARBA00022801"/>
    </source>
</evidence>
<keyword evidence="8" id="KW-0624">Polysaccharide degradation</keyword>
<dbReference type="EMBL" id="JBHSJF010000006">
    <property type="protein sequence ID" value="MFC5068773.1"/>
    <property type="molecule type" value="Genomic_DNA"/>
</dbReference>
<keyword evidence="3" id="KW-0378">Hydrolase</keyword>
<keyword evidence="14" id="KW-1185">Reference proteome</keyword>
<evidence type="ECO:0000256" key="2">
    <source>
        <dbReference type="ARBA" id="ARBA00022475"/>
    </source>
</evidence>
<evidence type="ECO:0000256" key="12">
    <source>
        <dbReference type="SAM" id="Phobius"/>
    </source>
</evidence>
<evidence type="ECO:0000256" key="8">
    <source>
        <dbReference type="ARBA" id="ARBA00023326"/>
    </source>
</evidence>
<keyword evidence="2" id="KW-1003">Cell membrane</keyword>
<evidence type="ECO:0000256" key="7">
    <source>
        <dbReference type="ARBA" id="ARBA00023316"/>
    </source>
</evidence>
<keyword evidence="6" id="KW-0119">Carbohydrate metabolism</keyword>
<feature type="transmembrane region" description="Helical" evidence="12">
    <location>
        <begin position="381"/>
        <end position="403"/>
    </location>
</feature>
<organism evidence="13 14">
    <name type="scientific">Flaviflagellibacter deserti</name>
    <dbReference type="NCBI Taxonomy" id="2267266"/>
    <lineage>
        <taxon>Bacteria</taxon>
        <taxon>Pseudomonadati</taxon>
        <taxon>Pseudomonadota</taxon>
        <taxon>Alphaproteobacteria</taxon>
        <taxon>Hyphomicrobiales</taxon>
        <taxon>Flaviflagellibacter</taxon>
    </lineage>
</organism>
<dbReference type="PANTHER" id="PTHR16631">
    <property type="entry name" value="GLUCAN 1,3-BETA-GLUCOSIDASE"/>
    <property type="match status" value="1"/>
</dbReference>
<feature type="transmembrane region" description="Helical" evidence="12">
    <location>
        <begin position="318"/>
        <end position="340"/>
    </location>
</feature>
<dbReference type="RefSeq" id="WP_162799604.1">
    <property type="nucleotide sequence ID" value="NZ_JBHSJF010000006.1"/>
</dbReference>
<protein>
    <recommendedName>
        <fullName evidence="11">Endo-1,3-beta-glucanase btgC</fullName>
    </recommendedName>
    <alternativeName>
        <fullName evidence="10">Laminarinase btgC</fullName>
    </alternativeName>
</protein>
<feature type="transmembrane region" description="Helical" evidence="12">
    <location>
        <begin position="500"/>
        <end position="518"/>
    </location>
</feature>
<evidence type="ECO:0000256" key="11">
    <source>
        <dbReference type="ARBA" id="ARBA00043078"/>
    </source>
</evidence>
<evidence type="ECO:0000256" key="10">
    <source>
        <dbReference type="ARBA" id="ARBA00042373"/>
    </source>
</evidence>
<evidence type="ECO:0000256" key="4">
    <source>
        <dbReference type="ARBA" id="ARBA00023136"/>
    </source>
</evidence>
<evidence type="ECO:0000256" key="9">
    <source>
        <dbReference type="ARBA" id="ARBA00037649"/>
    </source>
</evidence>
<keyword evidence="12" id="KW-1133">Transmembrane helix</keyword>
<sequence length="534" mass="58193">MPFRLSLALLALSIALIAGFWWWMGRPIDMPPSPLAENAKVPCVSYAPFRRGQSPFTETIVIPKEQIDDDFARLSKITDCVRLYAVDQGLQVVPELARKHGLQVMLGIWIGRKDIDNRKQIETAVDLTNAYKDVVKLLIIGNEVLLRGEQSEENLGKILREVKSRVSVPTTYADVWEFWLRHKALANDVDIVTVHILPYWEDEPVAAELAGAHIDEIRAHVGEEFPGKRILIGETGWPSEGRSRWESRSTPAAQARVLHDILAFEKKSGVEVNLIEAFDQPWKRLLEGTAGGYWGLLDADSREPKFQWGEPISNHPGWIWQAAIGCALSILIFAAAGWRLSETRSWLAVAAIATVAGGALGLTVHMQAVGARSTFELVRSILYLAVAAGVPVLAAAAIGRGVGAARLEQVFGPGRATGFQRSLTLAVAATAVLATYFALGLAFDARYRQFEYATLVGPAASLLLVSLLAPREAGLSERMFALILTACAVAIVIEERIVNLDAVALSVVLLILAGALWLGRVVQTRAATAPVPAR</sequence>
<evidence type="ECO:0000313" key="14">
    <source>
        <dbReference type="Proteomes" id="UP001595796"/>
    </source>
</evidence>
<comment type="caution">
    <text evidence="13">The sequence shown here is derived from an EMBL/GenBank/DDBJ whole genome shotgun (WGS) entry which is preliminary data.</text>
</comment>
<evidence type="ECO:0000256" key="6">
    <source>
        <dbReference type="ARBA" id="ARBA00023277"/>
    </source>
</evidence>
<keyword evidence="12" id="KW-0812">Transmembrane</keyword>
<comment type="subcellular location">
    <subcellularLocation>
        <location evidence="1">Cell membrane</location>
    </subcellularLocation>
</comment>
<feature type="transmembrane region" description="Helical" evidence="12">
    <location>
        <begin position="6"/>
        <end position="24"/>
    </location>
</feature>
<keyword evidence="7" id="KW-0961">Cell wall biogenesis/degradation</keyword>
<feature type="transmembrane region" description="Helical" evidence="12">
    <location>
        <begin position="475"/>
        <end position="493"/>
    </location>
</feature>
<keyword evidence="5" id="KW-0325">Glycoprotein</keyword>
<dbReference type="Proteomes" id="UP001595796">
    <property type="component" value="Unassembled WGS sequence"/>
</dbReference>
<reference evidence="14" key="1">
    <citation type="journal article" date="2019" name="Int. J. Syst. Evol. Microbiol.">
        <title>The Global Catalogue of Microorganisms (GCM) 10K type strain sequencing project: providing services to taxonomists for standard genome sequencing and annotation.</title>
        <authorList>
            <consortium name="The Broad Institute Genomics Platform"/>
            <consortium name="The Broad Institute Genome Sequencing Center for Infectious Disease"/>
            <person name="Wu L."/>
            <person name="Ma J."/>
        </authorList>
    </citation>
    <scope>NUCLEOTIDE SEQUENCE [LARGE SCALE GENOMIC DNA]</scope>
    <source>
        <strain evidence="14">CGMCC 1.16444</strain>
    </source>
</reference>
<accession>A0ABV9Z4M6</accession>
<dbReference type="InterPro" id="IPR017853">
    <property type="entry name" value="GH"/>
</dbReference>
<feature type="transmembrane region" description="Helical" evidence="12">
    <location>
        <begin position="450"/>
        <end position="469"/>
    </location>
</feature>